<name>A0ABU9B7R2_9BURK</name>
<dbReference type="InterPro" id="IPR001098">
    <property type="entry name" value="DNA-dir_DNA_pol_A_palm_dom"/>
</dbReference>
<dbReference type="Gene3D" id="3.30.70.370">
    <property type="match status" value="1"/>
</dbReference>
<dbReference type="PANTHER" id="PTHR10133">
    <property type="entry name" value="DNA POLYMERASE I"/>
    <property type="match status" value="1"/>
</dbReference>
<dbReference type="SUPFAM" id="SSF56672">
    <property type="entry name" value="DNA/RNA polymerases"/>
    <property type="match status" value="1"/>
</dbReference>
<dbReference type="RefSeq" id="WP_341372892.1">
    <property type="nucleotide sequence ID" value="NZ_JBBUTF010000003.1"/>
</dbReference>
<evidence type="ECO:0000259" key="2">
    <source>
        <dbReference type="SMART" id="SM00482"/>
    </source>
</evidence>
<dbReference type="Proteomes" id="UP001368500">
    <property type="component" value="Unassembled WGS sequence"/>
</dbReference>
<sequence>MVKVLLFQKDYTDRLFDRYFILADGTLRETHPTELAKDDAHFICHDYWLIARSLFRSAGALPQSVLDLEDYRVSTCGFRDERRRREQVDISRSLAGIGPRQDVLKRYVAIFNRTEPLDLAVYEEVGSAMLAHWQTLEAAAIRTGEAARYSKLEQPVSKYLIESAVEGIAIDQVRLRQHKKNIEHEYYMALKQFSTKYSLPIEVPSDEDVIEYLTPLGFDFTDVNVDYVIEFVPSEFGADLKSLKKLANSRQLLSAIPFSQQRIHPIVDCFGSVTSRIYFKDPSLQNLAKRHRDIVCADAGKVLSYVDYDQYEVGIMAALSEDPVLLALYSEGDLYQKVSESLFCSATMRKQAKRLFLSYAYGMNFKSLIDAAVAFGAQRSAARAFFRSFSIFENWKLQVCQKFKDEGRIGTSFGNYLNRVRDGDLSPSEKRSAVSQVVQGTASLIFKKALLRLSDDSALELKIPMHDAALVQHSPEYDSKNLVRAFSEVMSEHFSHRIVGKASLDLYAPPAV</sequence>
<keyword evidence="4" id="KW-1185">Reference proteome</keyword>
<dbReference type="Pfam" id="PF00476">
    <property type="entry name" value="DNA_pol_A"/>
    <property type="match status" value="1"/>
</dbReference>
<reference evidence="3 4" key="1">
    <citation type="submission" date="2024-04" db="EMBL/GenBank/DDBJ databases">
        <title>Novel species of the genus Ideonella isolated from streams.</title>
        <authorList>
            <person name="Lu H."/>
        </authorList>
    </citation>
    <scope>NUCLEOTIDE SEQUENCE [LARGE SCALE GENOMIC DNA]</scope>
    <source>
        <strain evidence="3 4">BYS139W</strain>
    </source>
</reference>
<dbReference type="SMART" id="SM00482">
    <property type="entry name" value="POLAc"/>
    <property type="match status" value="1"/>
</dbReference>
<evidence type="ECO:0000256" key="1">
    <source>
        <dbReference type="ARBA" id="ARBA00011541"/>
    </source>
</evidence>
<dbReference type="EMBL" id="JBBUTF010000003">
    <property type="protein sequence ID" value="MEK8025110.1"/>
    <property type="molecule type" value="Genomic_DNA"/>
</dbReference>
<organism evidence="3 4">
    <name type="scientific">Pseudaquabacterium rugosum</name>
    <dbReference type="NCBI Taxonomy" id="2984194"/>
    <lineage>
        <taxon>Bacteria</taxon>
        <taxon>Pseudomonadati</taxon>
        <taxon>Pseudomonadota</taxon>
        <taxon>Betaproteobacteria</taxon>
        <taxon>Burkholderiales</taxon>
        <taxon>Sphaerotilaceae</taxon>
        <taxon>Pseudaquabacterium</taxon>
    </lineage>
</organism>
<comment type="caution">
    <text evidence="3">The sequence shown here is derived from an EMBL/GenBank/DDBJ whole genome shotgun (WGS) entry which is preliminary data.</text>
</comment>
<dbReference type="InterPro" id="IPR002298">
    <property type="entry name" value="DNA_polymerase_A"/>
</dbReference>
<dbReference type="Gene3D" id="1.10.150.20">
    <property type="entry name" value="5' to 3' exonuclease, C-terminal subdomain"/>
    <property type="match status" value="1"/>
</dbReference>
<proteinExistence type="predicted"/>
<evidence type="ECO:0000313" key="4">
    <source>
        <dbReference type="Proteomes" id="UP001368500"/>
    </source>
</evidence>
<dbReference type="PANTHER" id="PTHR10133:SF62">
    <property type="entry name" value="DNA POLYMERASE THETA"/>
    <property type="match status" value="1"/>
</dbReference>
<accession>A0ABU9B7R2</accession>
<evidence type="ECO:0000313" key="3">
    <source>
        <dbReference type="EMBL" id="MEK8025110.1"/>
    </source>
</evidence>
<gene>
    <name evidence="3" type="ORF">AACH11_03930</name>
</gene>
<feature type="domain" description="DNA-directed DNA polymerase family A palm" evidence="2">
    <location>
        <begin position="288"/>
        <end position="477"/>
    </location>
</feature>
<protein>
    <submittedName>
        <fullName evidence="3">DNA polymerase</fullName>
    </submittedName>
</protein>
<comment type="subunit">
    <text evidence="1">Single-chain monomer with multiple functions.</text>
</comment>
<dbReference type="InterPro" id="IPR043502">
    <property type="entry name" value="DNA/RNA_pol_sf"/>
</dbReference>